<dbReference type="InterPro" id="IPR051531">
    <property type="entry name" value="N-acetyltransferase"/>
</dbReference>
<dbReference type="GO" id="GO:0016747">
    <property type="term" value="F:acyltransferase activity, transferring groups other than amino-acyl groups"/>
    <property type="evidence" value="ECO:0007669"/>
    <property type="project" value="InterPro"/>
</dbReference>
<evidence type="ECO:0000313" key="3">
    <source>
        <dbReference type="Proteomes" id="UP001177769"/>
    </source>
</evidence>
<dbReference type="Pfam" id="PF13302">
    <property type="entry name" value="Acetyltransf_3"/>
    <property type="match status" value="1"/>
</dbReference>
<evidence type="ECO:0000259" key="1">
    <source>
        <dbReference type="PROSITE" id="PS51186"/>
    </source>
</evidence>
<proteinExistence type="predicted"/>
<dbReference type="Proteomes" id="UP001177769">
    <property type="component" value="Chromosome"/>
</dbReference>
<dbReference type="InterPro" id="IPR000182">
    <property type="entry name" value="GNAT_dom"/>
</dbReference>
<dbReference type="SUPFAM" id="SSF55729">
    <property type="entry name" value="Acyl-CoA N-acyltransferases (Nat)"/>
    <property type="match status" value="1"/>
</dbReference>
<name>A0AA95NPC3_9BURK</name>
<organism evidence="2 3">
    <name type="scientific">Paucibacter sediminis</name>
    <dbReference type="NCBI Taxonomy" id="3019553"/>
    <lineage>
        <taxon>Bacteria</taxon>
        <taxon>Pseudomonadati</taxon>
        <taxon>Pseudomonadota</taxon>
        <taxon>Betaproteobacteria</taxon>
        <taxon>Burkholderiales</taxon>
        <taxon>Sphaerotilaceae</taxon>
        <taxon>Roseateles</taxon>
    </lineage>
</organism>
<dbReference type="RefSeq" id="WP_285234796.1">
    <property type="nucleotide sequence ID" value="NZ_CP116346.1"/>
</dbReference>
<dbReference type="PANTHER" id="PTHR43792">
    <property type="entry name" value="GNAT FAMILY, PUTATIVE (AFU_ORTHOLOGUE AFUA_3G00765)-RELATED-RELATED"/>
    <property type="match status" value="1"/>
</dbReference>
<protein>
    <submittedName>
        <fullName evidence="2">GNAT family N-acetyltransferase</fullName>
    </submittedName>
</protein>
<dbReference type="PROSITE" id="PS51186">
    <property type="entry name" value="GNAT"/>
    <property type="match status" value="1"/>
</dbReference>
<evidence type="ECO:0000313" key="2">
    <source>
        <dbReference type="EMBL" id="WIT13676.1"/>
    </source>
</evidence>
<sequence length="172" mass="19123">MRTLLTERLRIRRMDVSDAGFMLALLNQPSWLQFIGDRGVRTLDDARNYILQGPVAMVERLGYGFGVVEAIASGEPLGICGLAKRDYLDEADIGFAFMPQHCGQGYAHEAASAVLAFAHAELGMARVLATTRTTNSQSQKLLEKLGLRFERMIAHPDGDRELMLYASTPHRR</sequence>
<keyword evidence="3" id="KW-1185">Reference proteome</keyword>
<reference evidence="2" key="1">
    <citation type="submission" date="2023-01" db="EMBL/GenBank/DDBJ databases">
        <title>Whole genome sequence of Paucibacter sp. S2-9 isolated from pond sediment.</title>
        <authorList>
            <person name="Jung J.Y."/>
        </authorList>
    </citation>
    <scope>NUCLEOTIDE SEQUENCE</scope>
    <source>
        <strain evidence="2">S2-9</strain>
    </source>
</reference>
<feature type="domain" description="N-acetyltransferase" evidence="1">
    <location>
        <begin position="9"/>
        <end position="171"/>
    </location>
</feature>
<dbReference type="AlphaFoldDB" id="A0AA95NPC3"/>
<dbReference type="KEGG" id="pais:PFX98_08670"/>
<accession>A0AA95NPC3</accession>
<dbReference type="InterPro" id="IPR016181">
    <property type="entry name" value="Acyl_CoA_acyltransferase"/>
</dbReference>
<dbReference type="EMBL" id="CP116346">
    <property type="protein sequence ID" value="WIT13676.1"/>
    <property type="molecule type" value="Genomic_DNA"/>
</dbReference>
<gene>
    <name evidence="2" type="ORF">PFX98_08670</name>
</gene>
<dbReference type="PANTHER" id="PTHR43792:SF1">
    <property type="entry name" value="N-ACETYLTRANSFERASE DOMAIN-CONTAINING PROTEIN"/>
    <property type="match status" value="1"/>
</dbReference>
<dbReference type="Gene3D" id="3.40.630.30">
    <property type="match status" value="1"/>
</dbReference>